<keyword evidence="4" id="KW-1185">Reference proteome</keyword>
<evidence type="ECO:0000256" key="1">
    <source>
        <dbReference type="SAM" id="MobiDB-lite"/>
    </source>
</evidence>
<dbReference type="PANTHER" id="PTHR45036:SF1">
    <property type="entry name" value="METHYLTRANSFERASE LIKE 7A"/>
    <property type="match status" value="1"/>
</dbReference>
<dbReference type="InterPro" id="IPR013216">
    <property type="entry name" value="Methyltransf_11"/>
</dbReference>
<evidence type="ECO:0000313" key="3">
    <source>
        <dbReference type="EMBL" id="MCW9711307.1"/>
    </source>
</evidence>
<dbReference type="Gene3D" id="3.40.50.150">
    <property type="entry name" value="Vaccinia Virus protein VP39"/>
    <property type="match status" value="1"/>
</dbReference>
<keyword evidence="3" id="KW-0808">Transferase</keyword>
<keyword evidence="3" id="KW-0489">Methyltransferase</keyword>
<gene>
    <name evidence="3" type="ORF">LQ318_00185</name>
</gene>
<comment type="caution">
    <text evidence="3">The sequence shown here is derived from an EMBL/GenBank/DDBJ whole genome shotgun (WGS) entry which is preliminary data.</text>
</comment>
<reference evidence="3 4" key="1">
    <citation type="submission" date="2021-11" db="EMBL/GenBank/DDBJ databases">
        <title>Aliifidinibius sp. nov., a new bacterium isolated from saline soil.</title>
        <authorList>
            <person name="Galisteo C."/>
            <person name="De La Haba R."/>
            <person name="Sanchez-Porro C."/>
            <person name="Ventosa A."/>
        </authorList>
    </citation>
    <scope>NUCLEOTIDE SEQUENCE [LARGE SCALE GENOMIC DNA]</scope>
    <source>
        <strain evidence="3 4">KACC 190600</strain>
    </source>
</reference>
<dbReference type="PANTHER" id="PTHR45036">
    <property type="entry name" value="METHYLTRANSFERASE LIKE 7B"/>
    <property type="match status" value="1"/>
</dbReference>
<dbReference type="InterPro" id="IPR052356">
    <property type="entry name" value="Thiol_S-MT"/>
</dbReference>
<proteinExistence type="predicted"/>
<dbReference type="EMBL" id="JAJNDC010000001">
    <property type="protein sequence ID" value="MCW9711307.1"/>
    <property type="molecule type" value="Genomic_DNA"/>
</dbReference>
<dbReference type="InterPro" id="IPR029063">
    <property type="entry name" value="SAM-dependent_MTases_sf"/>
</dbReference>
<protein>
    <submittedName>
        <fullName evidence="3">Class I SAM-dependent methyltransferase</fullName>
    </submittedName>
</protein>
<dbReference type="GO" id="GO:0032259">
    <property type="term" value="P:methylation"/>
    <property type="evidence" value="ECO:0007669"/>
    <property type="project" value="UniProtKB-KW"/>
</dbReference>
<dbReference type="CDD" id="cd02440">
    <property type="entry name" value="AdoMet_MTases"/>
    <property type="match status" value="1"/>
</dbReference>
<evidence type="ECO:0000259" key="2">
    <source>
        <dbReference type="Pfam" id="PF08241"/>
    </source>
</evidence>
<feature type="compositionally biased region" description="Basic and acidic residues" evidence="1">
    <location>
        <begin position="7"/>
        <end position="17"/>
    </location>
</feature>
<dbReference type="GO" id="GO:0008168">
    <property type="term" value="F:methyltransferase activity"/>
    <property type="evidence" value="ECO:0007669"/>
    <property type="project" value="UniProtKB-KW"/>
</dbReference>
<name>A0ABT3PTY7_9BACT</name>
<sequence>MKSNNQRPKETKQDPEFTAKQLRRPSGDFAMEVGQKMNQVNKPLYDLTFEVLELQENDHILEIGFGNGKFFKDLFSIKNKIQVKAIDFSEEMVEAAREENQEALSSGILDIKLGSSEAIPFPDQSFDKVFCNMVIYFWDQPEKHLKEVRRVLKPDGTFYTGIRTRESMRVFPFIEYGFNHLFNEGVGRNSESKWIFI</sequence>
<feature type="domain" description="Methyltransferase type 11" evidence="2">
    <location>
        <begin position="61"/>
        <end position="159"/>
    </location>
</feature>
<dbReference type="Pfam" id="PF08241">
    <property type="entry name" value="Methyltransf_11"/>
    <property type="match status" value="1"/>
</dbReference>
<dbReference type="SUPFAM" id="SSF53335">
    <property type="entry name" value="S-adenosyl-L-methionine-dependent methyltransferases"/>
    <property type="match status" value="1"/>
</dbReference>
<dbReference type="Proteomes" id="UP001207337">
    <property type="component" value="Unassembled WGS sequence"/>
</dbReference>
<evidence type="ECO:0000313" key="4">
    <source>
        <dbReference type="Proteomes" id="UP001207337"/>
    </source>
</evidence>
<accession>A0ABT3PTY7</accession>
<organism evidence="3 4">
    <name type="scientific">Fodinibius salicampi</name>
    <dbReference type="NCBI Taxonomy" id="1920655"/>
    <lineage>
        <taxon>Bacteria</taxon>
        <taxon>Pseudomonadati</taxon>
        <taxon>Balneolota</taxon>
        <taxon>Balneolia</taxon>
        <taxon>Balneolales</taxon>
        <taxon>Balneolaceae</taxon>
        <taxon>Fodinibius</taxon>
    </lineage>
</organism>
<dbReference type="RefSeq" id="WP_265786411.1">
    <property type="nucleotide sequence ID" value="NZ_BAABRS010000001.1"/>
</dbReference>
<feature type="region of interest" description="Disordered" evidence="1">
    <location>
        <begin position="1"/>
        <end position="25"/>
    </location>
</feature>